<comment type="caution">
    <text evidence="1">The sequence shown here is derived from an EMBL/GenBank/DDBJ whole genome shotgun (WGS) entry which is preliminary data.</text>
</comment>
<organism evidence="1 2">
    <name type="scientific">Penicillium freii</name>
    <dbReference type="NCBI Taxonomy" id="48697"/>
    <lineage>
        <taxon>Eukaryota</taxon>
        <taxon>Fungi</taxon>
        <taxon>Dikarya</taxon>
        <taxon>Ascomycota</taxon>
        <taxon>Pezizomycotina</taxon>
        <taxon>Eurotiomycetes</taxon>
        <taxon>Eurotiomycetidae</taxon>
        <taxon>Eurotiales</taxon>
        <taxon>Aspergillaceae</taxon>
        <taxon>Penicillium</taxon>
    </lineage>
</organism>
<dbReference type="AlphaFoldDB" id="A0A101MB28"/>
<evidence type="ECO:0000313" key="1">
    <source>
        <dbReference type="EMBL" id="KUM57269.1"/>
    </source>
</evidence>
<proteinExistence type="predicted"/>
<protein>
    <submittedName>
        <fullName evidence="1">Uncharacterized protein</fullName>
    </submittedName>
</protein>
<evidence type="ECO:0000313" key="2">
    <source>
        <dbReference type="Proteomes" id="UP000055045"/>
    </source>
</evidence>
<accession>A0A101MB28</accession>
<dbReference type="EMBL" id="LLXE01000381">
    <property type="protein sequence ID" value="KUM57269.1"/>
    <property type="molecule type" value="Genomic_DNA"/>
</dbReference>
<reference evidence="1 2" key="1">
    <citation type="submission" date="2015-10" db="EMBL/GenBank/DDBJ databases">
        <title>Genome sequencing of Penicillium freii.</title>
        <authorList>
            <person name="Nguyen H.D."/>
            <person name="Visagie C.M."/>
            <person name="Seifert K.A."/>
        </authorList>
    </citation>
    <scope>NUCLEOTIDE SEQUENCE [LARGE SCALE GENOMIC DNA]</scope>
    <source>
        <strain evidence="1 2">DAOM 242723</strain>
    </source>
</reference>
<gene>
    <name evidence="1" type="ORF">ACN42_g9923</name>
</gene>
<dbReference type="Proteomes" id="UP000055045">
    <property type="component" value="Unassembled WGS sequence"/>
</dbReference>
<sequence length="67" mass="7556">MTAVEVTNQIASLPAGCPIVSMLGEVYVWTSKCMVQCEIGLLKRVTLQRLRTRLRNPTPPMNIEPWN</sequence>
<name>A0A101MB28_PENFR</name>
<keyword evidence="2" id="KW-1185">Reference proteome</keyword>